<dbReference type="AlphaFoldDB" id="A0A914PBE4"/>
<proteinExistence type="predicted"/>
<protein>
    <submittedName>
        <fullName evidence="3">Uncharacterized protein</fullName>
    </submittedName>
</protein>
<reference evidence="3" key="1">
    <citation type="submission" date="2022-11" db="UniProtKB">
        <authorList>
            <consortium name="WormBaseParasite"/>
        </authorList>
    </citation>
    <scope>IDENTIFICATION</scope>
</reference>
<feature type="compositionally biased region" description="Polar residues" evidence="1">
    <location>
        <begin position="167"/>
        <end position="198"/>
    </location>
</feature>
<dbReference type="Proteomes" id="UP000887578">
    <property type="component" value="Unplaced"/>
</dbReference>
<feature type="compositionally biased region" description="Polar residues" evidence="1">
    <location>
        <begin position="111"/>
        <end position="125"/>
    </location>
</feature>
<name>A0A914PBE4_9BILA</name>
<feature type="region of interest" description="Disordered" evidence="1">
    <location>
        <begin position="259"/>
        <end position="289"/>
    </location>
</feature>
<dbReference type="WBParaSite" id="PDA_v2.g15443.t1">
    <property type="protein sequence ID" value="PDA_v2.g15443.t1"/>
    <property type="gene ID" value="PDA_v2.g15443"/>
</dbReference>
<feature type="compositionally biased region" description="Low complexity" evidence="1">
    <location>
        <begin position="199"/>
        <end position="215"/>
    </location>
</feature>
<feature type="compositionally biased region" description="Low complexity" evidence="1">
    <location>
        <begin position="132"/>
        <end position="165"/>
    </location>
</feature>
<keyword evidence="2" id="KW-1185">Reference proteome</keyword>
<evidence type="ECO:0000313" key="3">
    <source>
        <dbReference type="WBParaSite" id="PDA_v2.g15443.t1"/>
    </source>
</evidence>
<sequence>MSETDVEFESSSPPTSTARSSVPSTSKTKSTPPSSLPPSNTAAADNESDLPCLSSDFEISKLNKNSPKKKKKHRTMKRNTPSPLNFRKISQTTTTTRTRTISETFSSTSENGYTSSIPTSRTFAQTDVKIKTSSPPTSTSRSSLPSTPKAIAAPPSSSLPSTPAADNESNLSTHSSNFEIFPNKNGSPSPNNFRKISQSTSITETRTVTETFSSTNGSTSSIPTSRTFTQTSVINGNGGGSETLKPISNIPKTWKRRKSPKITFPPELGNTSSSTSLVSLASQSVTSKI</sequence>
<accession>A0A914PBE4</accession>
<evidence type="ECO:0000256" key="1">
    <source>
        <dbReference type="SAM" id="MobiDB-lite"/>
    </source>
</evidence>
<feature type="compositionally biased region" description="Low complexity" evidence="1">
    <location>
        <begin position="89"/>
        <end position="110"/>
    </location>
</feature>
<feature type="compositionally biased region" description="Low complexity" evidence="1">
    <location>
        <begin position="10"/>
        <end position="39"/>
    </location>
</feature>
<feature type="compositionally biased region" description="Basic residues" evidence="1">
    <location>
        <begin position="66"/>
        <end position="77"/>
    </location>
</feature>
<evidence type="ECO:0000313" key="2">
    <source>
        <dbReference type="Proteomes" id="UP000887578"/>
    </source>
</evidence>
<organism evidence="2 3">
    <name type="scientific">Panagrolaimus davidi</name>
    <dbReference type="NCBI Taxonomy" id="227884"/>
    <lineage>
        <taxon>Eukaryota</taxon>
        <taxon>Metazoa</taxon>
        <taxon>Ecdysozoa</taxon>
        <taxon>Nematoda</taxon>
        <taxon>Chromadorea</taxon>
        <taxon>Rhabditida</taxon>
        <taxon>Tylenchina</taxon>
        <taxon>Panagrolaimomorpha</taxon>
        <taxon>Panagrolaimoidea</taxon>
        <taxon>Panagrolaimidae</taxon>
        <taxon>Panagrolaimus</taxon>
    </lineage>
</organism>
<feature type="region of interest" description="Disordered" evidence="1">
    <location>
        <begin position="1"/>
        <end position="247"/>
    </location>
</feature>
<feature type="compositionally biased region" description="Polar residues" evidence="1">
    <location>
        <begin position="216"/>
        <end position="235"/>
    </location>
</feature>
<feature type="compositionally biased region" description="Low complexity" evidence="1">
    <location>
        <begin position="271"/>
        <end position="289"/>
    </location>
</feature>